<feature type="compositionally biased region" description="Gly residues" evidence="1">
    <location>
        <begin position="181"/>
        <end position="190"/>
    </location>
</feature>
<reference evidence="2" key="1">
    <citation type="journal article" date="2021" name="Open Biol.">
        <title>Shared evolutionary footprints suggest mitochondrial oxidative damage underlies multiple complex I losses in fungi.</title>
        <authorList>
            <person name="Schikora-Tamarit M.A."/>
            <person name="Marcet-Houben M."/>
            <person name="Nosek J."/>
            <person name="Gabaldon T."/>
        </authorList>
    </citation>
    <scope>NUCLEOTIDE SEQUENCE</scope>
    <source>
        <strain evidence="2">NCAIM Y.01608</strain>
    </source>
</reference>
<name>A0A9P8P017_9ASCO</name>
<evidence type="ECO:0000313" key="3">
    <source>
        <dbReference type="Proteomes" id="UP000788993"/>
    </source>
</evidence>
<gene>
    <name evidence="2" type="ORF">OGATHE_004293</name>
</gene>
<feature type="region of interest" description="Disordered" evidence="1">
    <location>
        <begin position="172"/>
        <end position="191"/>
    </location>
</feature>
<feature type="compositionally biased region" description="Basic and acidic residues" evidence="1">
    <location>
        <begin position="104"/>
        <end position="123"/>
    </location>
</feature>
<feature type="region of interest" description="Disordered" evidence="1">
    <location>
        <begin position="203"/>
        <end position="268"/>
    </location>
</feature>
<protein>
    <submittedName>
        <fullName evidence="2">Uncharacterized protein</fullName>
    </submittedName>
</protein>
<feature type="compositionally biased region" description="Low complexity" evidence="1">
    <location>
        <begin position="1"/>
        <end position="10"/>
    </location>
</feature>
<comment type="caution">
    <text evidence="2">The sequence shown here is derived from an EMBL/GenBank/DDBJ whole genome shotgun (WGS) entry which is preliminary data.</text>
</comment>
<sequence>MSSSMRSSSRPWGIHRKARMTPVSETVENAVEDDEERHDLGDFLVRAADNETNDKVATKTNAHGVFPSDSVREECADKQHRNADNREQQIPFRNLLQVRRVVQHRRDDGGREDTVRESDKVVDKPAAAGSQQSAPIILKREPIGHVLFDSSLLVEHGRGHLEPEVKHCERPDAAYSKHDSPGGGQMGTAAGGRVDYQEHDQGKRTTELGGSSGTGRVLSANTKPGNTSCNDHHPKHALGSDAVGGSRQNGSHHNHQGGGENGPFSAKVVSGNAHHDLSQHSSNEQCVGDPSLHRAVVRLGILEGKHRVQHVHTVVLVPVRQQGRTGTDNGEDVTKRLLFGESGGSALFIVRHHMRSRVEGLHLDLDRF</sequence>
<proteinExistence type="predicted"/>
<organism evidence="2 3">
    <name type="scientific">Ogataea polymorpha</name>
    <dbReference type="NCBI Taxonomy" id="460523"/>
    <lineage>
        <taxon>Eukaryota</taxon>
        <taxon>Fungi</taxon>
        <taxon>Dikarya</taxon>
        <taxon>Ascomycota</taxon>
        <taxon>Saccharomycotina</taxon>
        <taxon>Pichiomycetes</taxon>
        <taxon>Pichiales</taxon>
        <taxon>Pichiaceae</taxon>
        <taxon>Ogataea</taxon>
    </lineage>
</organism>
<evidence type="ECO:0000313" key="2">
    <source>
        <dbReference type="EMBL" id="KAH3662717.1"/>
    </source>
</evidence>
<reference evidence="2" key="2">
    <citation type="submission" date="2021-01" db="EMBL/GenBank/DDBJ databases">
        <authorList>
            <person name="Schikora-Tamarit M.A."/>
        </authorList>
    </citation>
    <scope>NUCLEOTIDE SEQUENCE</scope>
    <source>
        <strain evidence="2">NCAIM Y.01608</strain>
    </source>
</reference>
<feature type="compositionally biased region" description="Polar residues" evidence="1">
    <location>
        <begin position="219"/>
        <end position="229"/>
    </location>
</feature>
<feature type="region of interest" description="Disordered" evidence="1">
    <location>
        <begin position="1"/>
        <end position="23"/>
    </location>
</feature>
<dbReference type="EMBL" id="JAEUBD010001266">
    <property type="protein sequence ID" value="KAH3662717.1"/>
    <property type="molecule type" value="Genomic_DNA"/>
</dbReference>
<feature type="region of interest" description="Disordered" evidence="1">
    <location>
        <begin position="103"/>
        <end position="128"/>
    </location>
</feature>
<accession>A0A9P8P017</accession>
<keyword evidence="3" id="KW-1185">Reference proteome</keyword>
<dbReference type="AlphaFoldDB" id="A0A9P8P017"/>
<evidence type="ECO:0000256" key="1">
    <source>
        <dbReference type="SAM" id="MobiDB-lite"/>
    </source>
</evidence>
<dbReference type="Proteomes" id="UP000788993">
    <property type="component" value="Unassembled WGS sequence"/>
</dbReference>